<dbReference type="Proteomes" id="UP000523955">
    <property type="component" value="Unassembled WGS sequence"/>
</dbReference>
<proteinExistence type="predicted"/>
<evidence type="ECO:0000313" key="2">
    <source>
        <dbReference type="Proteomes" id="UP000523955"/>
    </source>
</evidence>
<gene>
    <name evidence="1" type="ORF">H5V45_20130</name>
</gene>
<dbReference type="EMBL" id="JACKXE010000002">
    <property type="protein sequence ID" value="MBB6629637.1"/>
    <property type="molecule type" value="Genomic_DNA"/>
</dbReference>
<comment type="caution">
    <text evidence="1">The sequence shown here is derived from an EMBL/GenBank/DDBJ whole genome shotgun (WGS) entry which is preliminary data.</text>
</comment>
<dbReference type="RefSeq" id="WP_056678527.1">
    <property type="nucleotide sequence ID" value="NZ_JACKXE010000002.1"/>
</dbReference>
<accession>A0A7X0VD29</accession>
<evidence type="ECO:0000313" key="1">
    <source>
        <dbReference type="EMBL" id="MBB6629637.1"/>
    </source>
</evidence>
<name>A0A7X0VD29_9ACTN</name>
<dbReference type="AlphaFoldDB" id="A0A7X0VD29"/>
<organism evidence="1 2">
    <name type="scientific">Nocardioides luti</name>
    <dbReference type="NCBI Taxonomy" id="2761101"/>
    <lineage>
        <taxon>Bacteria</taxon>
        <taxon>Bacillati</taxon>
        <taxon>Actinomycetota</taxon>
        <taxon>Actinomycetes</taxon>
        <taxon>Propionibacteriales</taxon>
        <taxon>Nocardioidaceae</taxon>
        <taxon>Nocardioides</taxon>
    </lineage>
</organism>
<reference evidence="1 2" key="1">
    <citation type="submission" date="2020-08" db="EMBL/GenBank/DDBJ databases">
        <authorList>
            <person name="Seo M.-J."/>
        </authorList>
    </citation>
    <scope>NUCLEOTIDE SEQUENCE [LARGE SCALE GENOMIC DNA]</scope>
    <source>
        <strain evidence="1 2">KIGAM211</strain>
    </source>
</reference>
<keyword evidence="2" id="KW-1185">Reference proteome</keyword>
<protein>
    <submittedName>
        <fullName evidence="1">Uncharacterized protein</fullName>
    </submittedName>
</protein>
<sequence length="232" mass="24547">MTASSEANEFPVTAPASHEAVAQAVGRHLPLFGQVLIEAWGGFATTRRLAAPQMAFAGASSRGMLVSDFTREPAHRIFNRVPEATVEDDQFGRPWVSLAGGGLRVRFRKLTSELGLCRSDSDRALSLAYHLGDPCLPGMETFTVLTAGYVLDTAEENISRLELVCHLGFTDVFYSLPIPLTSMTSTTPVVGSVAGPVQMPLAPLSPPIIRSAQTAAAKRLAAGSRPGGGRGV</sequence>